<dbReference type="Gene3D" id="3.40.50.2000">
    <property type="entry name" value="Glycogen Phosphorylase B"/>
    <property type="match status" value="2"/>
</dbReference>
<dbReference type="InterPro" id="IPR051199">
    <property type="entry name" value="LPS_LOS_Heptosyltrfase"/>
</dbReference>
<dbReference type="InterPro" id="IPR002201">
    <property type="entry name" value="Glyco_trans_9"/>
</dbReference>
<protein>
    <submittedName>
        <fullName evidence="3">Lipopolysaccharide heptosyltransferase III</fullName>
    </submittedName>
</protein>
<dbReference type="AlphaFoldDB" id="A0A9W5N082"/>
<keyword evidence="1" id="KW-0328">Glycosyltransferase</keyword>
<dbReference type="Proteomes" id="UP000004621">
    <property type="component" value="Unassembled WGS sequence"/>
</dbReference>
<organism evidence="3 4">
    <name type="scientific">Neisseria subflava NJ9703</name>
    <dbReference type="NCBI Taxonomy" id="546268"/>
    <lineage>
        <taxon>Bacteria</taxon>
        <taxon>Pseudomonadati</taxon>
        <taxon>Pseudomonadota</taxon>
        <taxon>Betaproteobacteria</taxon>
        <taxon>Neisseriales</taxon>
        <taxon>Neisseriaceae</taxon>
        <taxon>Neisseria</taxon>
    </lineage>
</organism>
<dbReference type="PANTHER" id="PTHR30160">
    <property type="entry name" value="TETRAACYLDISACCHARIDE 4'-KINASE-RELATED"/>
    <property type="match status" value="1"/>
</dbReference>
<dbReference type="GO" id="GO:0008713">
    <property type="term" value="F:ADP-heptose-lipopolysaccharide heptosyltransferase activity"/>
    <property type="evidence" value="ECO:0007669"/>
    <property type="project" value="TreeGrafter"/>
</dbReference>
<name>A0A9W5N082_NEISU</name>
<comment type="caution">
    <text evidence="3">The sequence shown here is derived from an EMBL/GenBank/DDBJ whole genome shotgun (WGS) entry which is preliminary data.</text>
</comment>
<dbReference type="Pfam" id="PF01075">
    <property type="entry name" value="Glyco_transf_9"/>
    <property type="match status" value="1"/>
</dbReference>
<dbReference type="PANTHER" id="PTHR30160:SF1">
    <property type="entry name" value="LIPOPOLYSACCHARIDE 1,2-N-ACETYLGLUCOSAMINETRANSFERASE-RELATED"/>
    <property type="match status" value="1"/>
</dbReference>
<dbReference type="SUPFAM" id="SSF53756">
    <property type="entry name" value="UDP-Glycosyltransferase/glycogen phosphorylase"/>
    <property type="match status" value="1"/>
</dbReference>
<reference evidence="3 4" key="1">
    <citation type="submission" date="2010-01" db="EMBL/GenBank/DDBJ databases">
        <authorList>
            <person name="Weinstock G."/>
            <person name="Sodergren E."/>
            <person name="Clifton S."/>
            <person name="Fulton L."/>
            <person name="Fulton B."/>
            <person name="Courtney L."/>
            <person name="Fronick C."/>
            <person name="Harrison M."/>
            <person name="Strong C."/>
            <person name="Farmer C."/>
            <person name="Delahaunty K."/>
            <person name="Markovic C."/>
            <person name="Hall O."/>
            <person name="Minx P."/>
            <person name="Tomlinson C."/>
            <person name="Mitreva M."/>
            <person name="Nelson J."/>
            <person name="Hou S."/>
            <person name="Wollam A."/>
            <person name="Pepin K.H."/>
            <person name="Johnson M."/>
            <person name="Bhonagiri V."/>
            <person name="Nash W.E."/>
            <person name="Warren W."/>
            <person name="Chinwalla A."/>
            <person name="Mardis E.R."/>
            <person name="Wilson R.K."/>
        </authorList>
    </citation>
    <scope>NUCLEOTIDE SEQUENCE [LARGE SCALE GENOMIC DNA]</scope>
    <source>
        <strain evidence="3 4">NJ9703</strain>
    </source>
</reference>
<dbReference type="EMBL" id="ACEO02000001">
    <property type="protein sequence ID" value="EFC53029.1"/>
    <property type="molecule type" value="Genomic_DNA"/>
</dbReference>
<dbReference type="GO" id="GO:0005829">
    <property type="term" value="C:cytosol"/>
    <property type="evidence" value="ECO:0007669"/>
    <property type="project" value="TreeGrafter"/>
</dbReference>
<accession>A0A9W5N082</accession>
<gene>
    <name evidence="3" type="ORF">NEISUBOT_03024</name>
</gene>
<dbReference type="InterPro" id="IPR011916">
    <property type="entry name" value="LipoPS_heptosylTferase-III"/>
</dbReference>
<dbReference type="CDD" id="cd03789">
    <property type="entry name" value="GT9_LPS_heptosyltransferase"/>
    <property type="match status" value="1"/>
</dbReference>
<sequence>MSLSQPKRILIIKLRHHGDVLLSTPVVDALKTRFPDCEIDMLVYAGTEQLIADNPQIAQIFTIDRNWKKLGVFKQLKCEKNLFSKLKARDYDWAFNLSDQWRAAIIAKLCARCSVGLDCIKRDGFWWRFCHDFINHELDPSHHIVENQLNILAPLIQPEDVADAKVRLWVAQDARESMRQKLREQGWSGEDYVLMHPGARWHFKCWEDGKNAAIVQLLLNSGQNVVLTASPDTVEQYMLQEIIGRLNIPEGRKVYVLSGCLSLRELAAAIEGAKLFIGVDSAPMHIAAALDKPQIALFGASWVDKWRPYSEQAEVIYAGDYAELPHPDSIDTNDPTRLLKAIPLQDVWDRISAKLEALEA</sequence>
<proteinExistence type="predicted"/>
<evidence type="ECO:0000256" key="2">
    <source>
        <dbReference type="ARBA" id="ARBA00022679"/>
    </source>
</evidence>
<evidence type="ECO:0000313" key="4">
    <source>
        <dbReference type="Proteomes" id="UP000004621"/>
    </source>
</evidence>
<keyword evidence="2" id="KW-0808">Transferase</keyword>
<dbReference type="GO" id="GO:0009244">
    <property type="term" value="P:lipopolysaccharide core region biosynthetic process"/>
    <property type="evidence" value="ECO:0007669"/>
    <property type="project" value="TreeGrafter"/>
</dbReference>
<evidence type="ECO:0000313" key="3">
    <source>
        <dbReference type="EMBL" id="EFC53029.1"/>
    </source>
</evidence>
<evidence type="ECO:0000256" key="1">
    <source>
        <dbReference type="ARBA" id="ARBA00022676"/>
    </source>
</evidence>
<dbReference type="NCBIfam" id="TIGR02201">
    <property type="entry name" value="heptsyl_trn_III"/>
    <property type="match status" value="1"/>
</dbReference>
<dbReference type="RefSeq" id="WP_004518799.1">
    <property type="nucleotide sequence ID" value="NZ_ACEO02000001.1"/>
</dbReference>